<reference evidence="2" key="1">
    <citation type="submission" date="2019-03" db="EMBL/GenBank/DDBJ databases">
        <title>Lake Tanganyika Metagenome-Assembled Genomes (MAGs).</title>
        <authorList>
            <person name="Tran P."/>
        </authorList>
    </citation>
    <scope>NUCLEOTIDE SEQUENCE</scope>
    <source>
        <strain evidence="2">K_DeepCast_150m_m2_040</strain>
    </source>
</reference>
<dbReference type="Pfam" id="PF19494">
    <property type="entry name" value="DUF6029"/>
    <property type="match status" value="1"/>
</dbReference>
<evidence type="ECO:0000256" key="1">
    <source>
        <dbReference type="SAM" id="SignalP"/>
    </source>
</evidence>
<proteinExistence type="predicted"/>
<name>A0A937XC96_UNCW3</name>
<dbReference type="AlphaFoldDB" id="A0A937XC96"/>
<evidence type="ECO:0000313" key="2">
    <source>
        <dbReference type="EMBL" id="MBM3330557.1"/>
    </source>
</evidence>
<accession>A0A937XC96</accession>
<gene>
    <name evidence="2" type="ORF">FJY68_01740</name>
</gene>
<dbReference type="EMBL" id="VGIR01000006">
    <property type="protein sequence ID" value="MBM3330557.1"/>
    <property type="molecule type" value="Genomic_DNA"/>
</dbReference>
<organism evidence="2 3">
    <name type="scientific">candidate division WOR-3 bacterium</name>
    <dbReference type="NCBI Taxonomy" id="2052148"/>
    <lineage>
        <taxon>Bacteria</taxon>
        <taxon>Bacteria division WOR-3</taxon>
    </lineage>
</organism>
<dbReference type="InterPro" id="IPR046070">
    <property type="entry name" value="DUF6029"/>
</dbReference>
<evidence type="ECO:0000313" key="3">
    <source>
        <dbReference type="Proteomes" id="UP000779900"/>
    </source>
</evidence>
<protein>
    <submittedName>
        <fullName evidence="2">Uncharacterized protein</fullName>
    </submittedName>
</protein>
<keyword evidence="1" id="KW-0732">Signal</keyword>
<feature type="signal peptide" evidence="1">
    <location>
        <begin position="1"/>
        <end position="20"/>
    </location>
</feature>
<comment type="caution">
    <text evidence="2">The sequence shown here is derived from an EMBL/GenBank/DDBJ whole genome shotgun (WGS) entry which is preliminary data.</text>
</comment>
<sequence>MKAWSAAGVLLLALCSFSRAAELSMQGTNKAEFWLYEQDYATHLEDKLDLNLRYGDLRGGLGLFLYEPSKPWDAVRQPLRLLDYTVAYSPKMLEVLYGKFFQTFGKGLALRTYSDDDFRHYKSLNGLRFIGRLPRQTELVLLGARMRDIFFQENAYRVMNADSVHADTNDQVLGANLSSRPFSFAGFGGRYVRVNRTQDPTPKAFNELFGGDATISVGPVEIYGEVCQRLGTKPYVGGREKGFGYYLTGTVAIGSYSIVGEYVDYDKLGFPDVVLADRRTYRYTDPPTPIKSGVAINRGVDERGFGVTASGTPTAPLYVEASLGSLSAPRDSTKGVIEGEGKVRYSLGTDWTFEAKFNHMVQENIELHVASRATDKPTIHANYLFGQHTFAFEAEYNFVTEDTGHMVEPWKYHEAAISASYGYGEALLFTVGYQFVDMKLDRRFKGETSWPVVEAVWSITERNMLRVRIGSERGGYTCSGGVCREEAPFSGIKAQLISTF</sequence>
<feature type="chain" id="PRO_5038118180" evidence="1">
    <location>
        <begin position="21"/>
        <end position="500"/>
    </location>
</feature>
<dbReference type="SUPFAM" id="SSF56935">
    <property type="entry name" value="Porins"/>
    <property type="match status" value="1"/>
</dbReference>
<dbReference type="Proteomes" id="UP000779900">
    <property type="component" value="Unassembled WGS sequence"/>
</dbReference>